<dbReference type="PANTHER" id="PTHR10151:SF120">
    <property type="entry name" value="BIS(5'-ADENOSYL)-TRIPHOSPHATASE"/>
    <property type="match status" value="1"/>
</dbReference>
<dbReference type="GO" id="GO:0047429">
    <property type="term" value="F:nucleoside triphosphate diphosphatase activity"/>
    <property type="evidence" value="ECO:0007669"/>
    <property type="project" value="TreeGrafter"/>
</dbReference>
<dbReference type="GO" id="GO:0009141">
    <property type="term" value="P:nucleoside triphosphate metabolic process"/>
    <property type="evidence" value="ECO:0007669"/>
    <property type="project" value="TreeGrafter"/>
</dbReference>
<dbReference type="STRING" id="27342.A0A0H2RHK9"/>
<keyword evidence="2" id="KW-0472">Membrane</keyword>
<keyword evidence="2" id="KW-0812">Transmembrane</keyword>
<sequence>MATSTTKESREKDLFRRKEELEYPEEHEIDDISEGRGLLSDSQDELVRDTQVIPSYYDEELRGGGRWSTRSMACIGAAMIFLLLGASFARPFLRSETRWNEHPNAKFVGGELRSNGTTDFKRTVIIVSIDGLRAEYLDRGLTPHLLDISKQGLRAKFMKPIFPTLTFPNHWALMTGLYAESHGIIANNFWDPHLEREFIYNNATNTWNPAWWNGEPMWETTGRAGMISANLMWPGPPTTLSGASPTYFVPFKDKVPLKEKLDQVVRWIDLPLEDRPQLISVYEPSLDQAGHKMGPNSQLVNDTLKYVDSFAKDLHTELVARNLTDIVDIVFVSDHGMTDTSHPKLVYLDNILGEEGYASIEHEDGWPNAGLRFKADCNASHYLNVLLSAAEANPDKIHVFTHDTMPKRYHFSHNERIAPIYVVPRIGHILTSNAEGDTGFSKGDHGYDNDEPAMYASFVAHGPFSTNVKDIHSKRAMMKGAAPGFHSISSDVTILDGFENVQVYGLVMKLLGIEHLAASNNGTKGFWDRYF</sequence>
<evidence type="ECO:0000256" key="2">
    <source>
        <dbReference type="SAM" id="Phobius"/>
    </source>
</evidence>
<dbReference type="PANTHER" id="PTHR10151">
    <property type="entry name" value="ECTONUCLEOTIDE PYROPHOSPHATASE/PHOSPHODIESTERASE"/>
    <property type="match status" value="1"/>
</dbReference>
<organism evidence="3 4">
    <name type="scientific">Schizopora paradoxa</name>
    <dbReference type="NCBI Taxonomy" id="27342"/>
    <lineage>
        <taxon>Eukaryota</taxon>
        <taxon>Fungi</taxon>
        <taxon>Dikarya</taxon>
        <taxon>Basidiomycota</taxon>
        <taxon>Agaricomycotina</taxon>
        <taxon>Agaricomycetes</taxon>
        <taxon>Hymenochaetales</taxon>
        <taxon>Schizoporaceae</taxon>
        <taxon>Schizopora</taxon>
    </lineage>
</organism>
<evidence type="ECO:0000313" key="4">
    <source>
        <dbReference type="Proteomes" id="UP000053477"/>
    </source>
</evidence>
<keyword evidence="2" id="KW-1133">Transmembrane helix</keyword>
<feature type="region of interest" description="Disordered" evidence="1">
    <location>
        <begin position="1"/>
        <end position="20"/>
    </location>
</feature>
<dbReference type="OrthoDB" id="415411at2759"/>
<dbReference type="Gene3D" id="3.40.720.10">
    <property type="entry name" value="Alkaline Phosphatase, subunit A"/>
    <property type="match status" value="1"/>
</dbReference>
<dbReference type="GO" id="GO:0017111">
    <property type="term" value="F:ribonucleoside triphosphate phosphatase activity"/>
    <property type="evidence" value="ECO:0007669"/>
    <property type="project" value="TreeGrafter"/>
</dbReference>
<dbReference type="InterPro" id="IPR017850">
    <property type="entry name" value="Alkaline_phosphatase_core_sf"/>
</dbReference>
<dbReference type="EMBL" id="KQ086070">
    <property type="protein sequence ID" value="KLO08978.1"/>
    <property type="molecule type" value="Genomic_DNA"/>
</dbReference>
<feature type="transmembrane region" description="Helical" evidence="2">
    <location>
        <begin position="72"/>
        <end position="93"/>
    </location>
</feature>
<dbReference type="InterPro" id="IPR002591">
    <property type="entry name" value="Phosphodiest/P_Trfase"/>
</dbReference>
<feature type="compositionally biased region" description="Basic and acidic residues" evidence="1">
    <location>
        <begin position="7"/>
        <end position="20"/>
    </location>
</feature>
<dbReference type="Proteomes" id="UP000053477">
    <property type="component" value="Unassembled WGS sequence"/>
</dbReference>
<dbReference type="AlphaFoldDB" id="A0A0H2RHK9"/>
<accession>A0A0H2RHK9</accession>
<keyword evidence="4" id="KW-1185">Reference proteome</keyword>
<dbReference type="SUPFAM" id="SSF53649">
    <property type="entry name" value="Alkaline phosphatase-like"/>
    <property type="match status" value="1"/>
</dbReference>
<evidence type="ECO:0000256" key="1">
    <source>
        <dbReference type="SAM" id="MobiDB-lite"/>
    </source>
</evidence>
<protein>
    <submittedName>
        <fullName evidence="3">Phosphodiest-domain-containing protein</fullName>
    </submittedName>
</protein>
<dbReference type="InParanoid" id="A0A0H2RHK9"/>
<dbReference type="CDD" id="cd16018">
    <property type="entry name" value="Enpp"/>
    <property type="match status" value="1"/>
</dbReference>
<proteinExistence type="predicted"/>
<reference evidence="3 4" key="1">
    <citation type="submission" date="2015-04" db="EMBL/GenBank/DDBJ databases">
        <title>Complete genome sequence of Schizopora paradoxa KUC8140, a cosmopolitan wood degrader in East Asia.</title>
        <authorList>
            <consortium name="DOE Joint Genome Institute"/>
            <person name="Min B."/>
            <person name="Park H."/>
            <person name="Jang Y."/>
            <person name="Kim J.-J."/>
            <person name="Kim K.H."/>
            <person name="Pangilinan J."/>
            <person name="Lipzen A."/>
            <person name="Riley R."/>
            <person name="Grigoriev I.V."/>
            <person name="Spatafora J.W."/>
            <person name="Choi I.-G."/>
        </authorList>
    </citation>
    <scope>NUCLEOTIDE SEQUENCE [LARGE SCALE GENOMIC DNA]</scope>
    <source>
        <strain evidence="3 4">KUC8140</strain>
    </source>
</reference>
<gene>
    <name evidence="3" type="ORF">SCHPADRAFT_908175</name>
</gene>
<name>A0A0H2RHK9_9AGAM</name>
<evidence type="ECO:0000313" key="3">
    <source>
        <dbReference type="EMBL" id="KLO08978.1"/>
    </source>
</evidence>
<dbReference type="FunCoup" id="A0A0H2RHK9">
    <property type="interactions" value="167"/>
</dbReference>
<dbReference type="Pfam" id="PF01663">
    <property type="entry name" value="Phosphodiest"/>
    <property type="match status" value="1"/>
</dbReference>